<name>A0A167LN43_CALVF</name>
<keyword evidence="3" id="KW-1185">Reference proteome</keyword>
<feature type="domain" description="Helitron helicase-like" evidence="1">
    <location>
        <begin position="19"/>
        <end position="47"/>
    </location>
</feature>
<dbReference type="OrthoDB" id="10007484at2759"/>
<dbReference type="EMBL" id="KV417287">
    <property type="protein sequence ID" value="KZO95862.1"/>
    <property type="molecule type" value="Genomic_DNA"/>
</dbReference>
<sequence>MMAFLSIILRYDPTGVDLEGGILGLVKGYFGCVEAQGRGTLHCHMLVWIEGALNPSQIRKRIQEAGDTEFCARLISMLDNTISTEVPPDPGWEVRTAAEQYHPCAVRGPLLNQDKDVLDKERQKDLHLLAEACQRHVHTETCWKYCRDGQPRECRFNLDASNRRPETTFDMETGELHLRCLDGLVNGYNPLILEAVRCNMDIKFIGSGPKAKAVLYYITDYITKSPLKVHVAYAALRWAVRQMEALEGEGSTGLVRSKRMLQKCAHSMIANQELSAAQVAAYMSGNGDHYTSHEFRILYWTGIEQHIEQQLPSPDPWQCAWQP</sequence>
<dbReference type="AlphaFoldDB" id="A0A167LN43"/>
<gene>
    <name evidence="2" type="ORF">CALVIDRAFT_545813</name>
</gene>
<proteinExistence type="predicted"/>
<dbReference type="Pfam" id="PF14214">
    <property type="entry name" value="Helitron_like_N"/>
    <property type="match status" value="1"/>
</dbReference>
<protein>
    <recommendedName>
        <fullName evidence="1">Helitron helicase-like domain-containing protein</fullName>
    </recommendedName>
</protein>
<dbReference type="Proteomes" id="UP000076738">
    <property type="component" value="Unassembled WGS sequence"/>
</dbReference>
<dbReference type="InterPro" id="IPR025476">
    <property type="entry name" value="Helitron_helicase-like"/>
</dbReference>
<accession>A0A167LN43</accession>
<evidence type="ECO:0000313" key="2">
    <source>
        <dbReference type="EMBL" id="KZO95862.1"/>
    </source>
</evidence>
<reference evidence="2 3" key="1">
    <citation type="journal article" date="2016" name="Mol. Biol. Evol.">
        <title>Comparative Genomics of Early-Diverging Mushroom-Forming Fungi Provides Insights into the Origins of Lignocellulose Decay Capabilities.</title>
        <authorList>
            <person name="Nagy L.G."/>
            <person name="Riley R."/>
            <person name="Tritt A."/>
            <person name="Adam C."/>
            <person name="Daum C."/>
            <person name="Floudas D."/>
            <person name="Sun H."/>
            <person name="Yadav J.S."/>
            <person name="Pangilinan J."/>
            <person name="Larsson K.H."/>
            <person name="Matsuura K."/>
            <person name="Barry K."/>
            <person name="Labutti K."/>
            <person name="Kuo R."/>
            <person name="Ohm R.A."/>
            <person name="Bhattacharya S.S."/>
            <person name="Shirouzu T."/>
            <person name="Yoshinaga Y."/>
            <person name="Martin F.M."/>
            <person name="Grigoriev I.V."/>
            <person name="Hibbett D.S."/>
        </authorList>
    </citation>
    <scope>NUCLEOTIDE SEQUENCE [LARGE SCALE GENOMIC DNA]</scope>
    <source>
        <strain evidence="2 3">TUFC12733</strain>
    </source>
</reference>
<evidence type="ECO:0000259" key="1">
    <source>
        <dbReference type="Pfam" id="PF14214"/>
    </source>
</evidence>
<evidence type="ECO:0000313" key="3">
    <source>
        <dbReference type="Proteomes" id="UP000076738"/>
    </source>
</evidence>
<dbReference type="STRING" id="1330018.A0A167LN43"/>
<organism evidence="2 3">
    <name type="scientific">Calocera viscosa (strain TUFC12733)</name>
    <dbReference type="NCBI Taxonomy" id="1330018"/>
    <lineage>
        <taxon>Eukaryota</taxon>
        <taxon>Fungi</taxon>
        <taxon>Dikarya</taxon>
        <taxon>Basidiomycota</taxon>
        <taxon>Agaricomycotina</taxon>
        <taxon>Dacrymycetes</taxon>
        <taxon>Dacrymycetales</taxon>
        <taxon>Dacrymycetaceae</taxon>
        <taxon>Calocera</taxon>
    </lineage>
</organism>